<comment type="cofactor">
    <cofactor evidence="1 6">
        <name>Mg(2+)</name>
        <dbReference type="ChEBI" id="CHEBI:18420"/>
    </cofactor>
</comment>
<proteinExistence type="inferred from homology"/>
<dbReference type="CDD" id="cd01517">
    <property type="entry name" value="PAP_phosphatase"/>
    <property type="match status" value="1"/>
</dbReference>
<feature type="binding site" evidence="6">
    <location>
        <position position="178"/>
    </location>
    <ligand>
        <name>Mg(2+)</name>
        <dbReference type="ChEBI" id="CHEBI:18420"/>
        <label>1</label>
        <note>catalytic</note>
    </ligand>
</feature>
<dbReference type="PANTHER" id="PTHR43200:SF4">
    <property type="entry name" value="PAP-SPECIFIC PHOSPHATASE, MITOCHONDRIAL-RELATED"/>
    <property type="match status" value="1"/>
</dbReference>
<gene>
    <name evidence="7" type="ORF">MERR_LOCUS34192</name>
</gene>
<evidence type="ECO:0000256" key="3">
    <source>
        <dbReference type="ARBA" id="ARBA00022723"/>
    </source>
</evidence>
<dbReference type="GO" id="GO:0008441">
    <property type="term" value="F:3'(2'),5'-bisphosphate nucleotidase activity"/>
    <property type="evidence" value="ECO:0007669"/>
    <property type="project" value="TreeGrafter"/>
</dbReference>
<feature type="binding site" evidence="6">
    <location>
        <position position="115"/>
    </location>
    <ligand>
        <name>Mg(2+)</name>
        <dbReference type="ChEBI" id="CHEBI:18420"/>
        <label>1</label>
        <note>catalytic</note>
    </ligand>
</feature>
<comment type="caution">
    <text evidence="7">The sequence shown here is derived from an EMBL/GenBank/DDBJ whole genome shotgun (WGS) entry which is preliminary data.</text>
</comment>
<dbReference type="Gene3D" id="3.40.190.80">
    <property type="match status" value="1"/>
</dbReference>
<dbReference type="SUPFAM" id="SSF56655">
    <property type="entry name" value="Carbohydrate phosphatase"/>
    <property type="match status" value="1"/>
</dbReference>
<keyword evidence="4" id="KW-0378">Hydrolase</keyword>
<keyword evidence="3 6" id="KW-0479">Metal-binding</keyword>
<accession>A0A6D2K4I1</accession>
<evidence type="ECO:0000256" key="2">
    <source>
        <dbReference type="ARBA" id="ARBA00009759"/>
    </source>
</evidence>
<evidence type="ECO:0000313" key="8">
    <source>
        <dbReference type="Proteomes" id="UP000467841"/>
    </source>
</evidence>
<comment type="similarity">
    <text evidence="2">Belongs to the inositol monophosphatase superfamily.</text>
</comment>
<dbReference type="GO" id="GO:0000103">
    <property type="term" value="P:sulfate assimilation"/>
    <property type="evidence" value="ECO:0007669"/>
    <property type="project" value="TreeGrafter"/>
</dbReference>
<dbReference type="OrthoDB" id="411145at2759"/>
<evidence type="ECO:0008006" key="9">
    <source>
        <dbReference type="Google" id="ProtNLM"/>
    </source>
</evidence>
<dbReference type="GO" id="GO:0046872">
    <property type="term" value="F:metal ion binding"/>
    <property type="evidence" value="ECO:0007669"/>
    <property type="project" value="UniProtKB-KW"/>
</dbReference>
<evidence type="ECO:0000256" key="4">
    <source>
        <dbReference type="ARBA" id="ARBA00022801"/>
    </source>
</evidence>
<dbReference type="InterPro" id="IPR020583">
    <property type="entry name" value="Inositol_monoP_metal-BS"/>
</dbReference>
<evidence type="ECO:0000256" key="6">
    <source>
        <dbReference type="PIRSR" id="PIRSR600760-2"/>
    </source>
</evidence>
<dbReference type="InterPro" id="IPR000760">
    <property type="entry name" value="Inositol_monophosphatase-like"/>
</dbReference>
<organism evidence="7 8">
    <name type="scientific">Microthlaspi erraticum</name>
    <dbReference type="NCBI Taxonomy" id="1685480"/>
    <lineage>
        <taxon>Eukaryota</taxon>
        <taxon>Viridiplantae</taxon>
        <taxon>Streptophyta</taxon>
        <taxon>Embryophyta</taxon>
        <taxon>Tracheophyta</taxon>
        <taxon>Spermatophyta</taxon>
        <taxon>Magnoliopsida</taxon>
        <taxon>eudicotyledons</taxon>
        <taxon>Gunneridae</taxon>
        <taxon>Pentapetalae</taxon>
        <taxon>rosids</taxon>
        <taxon>malvids</taxon>
        <taxon>Brassicales</taxon>
        <taxon>Brassicaceae</taxon>
        <taxon>Coluteocarpeae</taxon>
        <taxon>Microthlaspi</taxon>
    </lineage>
</organism>
<evidence type="ECO:0000256" key="1">
    <source>
        <dbReference type="ARBA" id="ARBA00001946"/>
    </source>
</evidence>
<keyword evidence="8" id="KW-1185">Reference proteome</keyword>
<reference evidence="7" key="1">
    <citation type="submission" date="2020-01" db="EMBL/GenBank/DDBJ databases">
        <authorList>
            <person name="Mishra B."/>
        </authorList>
    </citation>
    <scope>NUCLEOTIDE SEQUENCE [LARGE SCALE GENOMIC DNA]</scope>
</reference>
<evidence type="ECO:0000313" key="7">
    <source>
        <dbReference type="EMBL" id="CAA7046957.1"/>
    </source>
</evidence>
<evidence type="ECO:0000256" key="5">
    <source>
        <dbReference type="ARBA" id="ARBA00022842"/>
    </source>
</evidence>
<dbReference type="PROSITE" id="PS00629">
    <property type="entry name" value="IMP_1"/>
    <property type="match status" value="1"/>
</dbReference>
<keyword evidence="5 6" id="KW-0460">Magnesium</keyword>
<sequence>MYILDAGARFSAVRFSPVLSNPSLTHLRRRHFIVRANLPFPKHQAKYQKELEAAIDAVDRACRLCVDVKRSLFSSKEKILEKNDQTPVTIADFGVQALVSLELSRLFPSIPLVAEEDSLFLRANNLVSSVVSEVNAKASIGDDQLSDADVLEAIDRGGKDAYTFCNKPATYWILDPIDGTRGFLKGDEALYVVGLALVVDNEIVLGVMGCPNWPGDSPDGSTGTLMLSHIGCGTWTKRLQVSGDWTRCLVDACGLVNKARFCIPESQTWESLPLSDLFGARVDSDDLQHKEILLLPTCCGSLCKYLMVASGRASIFLQRIKTQRTIKSWDHAVGIICVHEAGGKVTDWEGDEISLEEDQSERRLIFPAGGIVVSNGSLHHQILEMISSASPTL</sequence>
<dbReference type="Pfam" id="PF00459">
    <property type="entry name" value="Inositol_P"/>
    <property type="match status" value="1"/>
</dbReference>
<dbReference type="FunFam" id="3.30.540.10:FF:000022">
    <property type="entry name" value="Putative PAP-specific phosphatase, mitochondrial"/>
    <property type="match status" value="1"/>
</dbReference>
<dbReference type="AlphaFoldDB" id="A0A6D2K4I1"/>
<dbReference type="InterPro" id="IPR051090">
    <property type="entry name" value="Inositol_monoP_superfamily"/>
</dbReference>
<dbReference type="Gene3D" id="3.30.540.10">
    <property type="entry name" value="Fructose-1,6-Bisphosphatase, subunit A, domain 1"/>
    <property type="match status" value="1"/>
</dbReference>
<feature type="binding site" evidence="6">
    <location>
        <position position="330"/>
    </location>
    <ligand>
        <name>Mg(2+)</name>
        <dbReference type="ChEBI" id="CHEBI:18420"/>
        <label>1</label>
        <note>catalytic</note>
    </ligand>
</feature>
<dbReference type="Proteomes" id="UP000467841">
    <property type="component" value="Unassembled WGS sequence"/>
</dbReference>
<name>A0A6D2K4I1_9BRAS</name>
<feature type="binding site" evidence="6">
    <location>
        <position position="177"/>
    </location>
    <ligand>
        <name>Mg(2+)</name>
        <dbReference type="ChEBI" id="CHEBI:18420"/>
        <label>1</label>
        <note>catalytic</note>
    </ligand>
</feature>
<dbReference type="PANTHER" id="PTHR43200">
    <property type="entry name" value="PHOSPHATASE"/>
    <property type="match status" value="1"/>
</dbReference>
<protein>
    <recommendedName>
        <fullName evidence="9">3'(2'),5'-bisphosphate nucleotidase</fullName>
    </recommendedName>
</protein>
<feature type="binding site" evidence="6">
    <location>
        <position position="175"/>
    </location>
    <ligand>
        <name>Mg(2+)</name>
        <dbReference type="ChEBI" id="CHEBI:18420"/>
        <label>1</label>
        <note>catalytic</note>
    </ligand>
</feature>
<dbReference type="EMBL" id="CACVBM020001362">
    <property type="protein sequence ID" value="CAA7046957.1"/>
    <property type="molecule type" value="Genomic_DNA"/>
</dbReference>